<proteinExistence type="predicted"/>
<evidence type="ECO:0008006" key="5">
    <source>
        <dbReference type="Google" id="ProtNLM"/>
    </source>
</evidence>
<keyword evidence="4" id="KW-1185">Reference proteome</keyword>
<dbReference type="AlphaFoldDB" id="A0A285EC31"/>
<gene>
    <name evidence="3" type="ORF">SAMN06893097_102336</name>
</gene>
<evidence type="ECO:0000256" key="1">
    <source>
        <dbReference type="SAM" id="MobiDB-lite"/>
    </source>
</evidence>
<dbReference type="EMBL" id="OBDO01000002">
    <property type="protein sequence ID" value="SNX95636.1"/>
    <property type="molecule type" value="Genomic_DNA"/>
</dbReference>
<protein>
    <recommendedName>
        <fullName evidence="5">DUF5666 domain-containing protein</fullName>
    </recommendedName>
</protein>
<keyword evidence="2" id="KW-0732">Signal</keyword>
<feature type="signal peptide" evidence="2">
    <location>
        <begin position="1"/>
        <end position="27"/>
    </location>
</feature>
<dbReference type="RefSeq" id="WP_097205630.1">
    <property type="nucleotide sequence ID" value="NZ_JACHXB010000003.1"/>
</dbReference>
<sequence length="168" mass="18488">MQHRSRLLLVVPAATALVFTGISPALAGGGDGHHDDDAWAKVVDINDEAELGDDGDELDVTFTYECDDDDDEYDISADVTAKNRHEDIRYEGDKALDCNGEENEITVTLEKKDEAAEEGDWVKVTVTINDDDDELAEESEWVEVVDDDNGDDKDNGDDDKDDDKGKGH</sequence>
<reference evidence="3 4" key="1">
    <citation type="submission" date="2017-09" db="EMBL/GenBank/DDBJ databases">
        <authorList>
            <person name="Ehlers B."/>
            <person name="Leendertz F.H."/>
        </authorList>
    </citation>
    <scope>NUCLEOTIDE SEQUENCE [LARGE SCALE GENOMIC DNA]</scope>
    <source>
        <strain evidence="3 4">DSM 46844</strain>
    </source>
</reference>
<dbReference type="OrthoDB" id="9976778at2"/>
<evidence type="ECO:0000313" key="4">
    <source>
        <dbReference type="Proteomes" id="UP000219514"/>
    </source>
</evidence>
<name>A0A285EC31_9ACTN</name>
<feature type="region of interest" description="Disordered" evidence="1">
    <location>
        <begin position="130"/>
        <end position="168"/>
    </location>
</feature>
<dbReference type="Proteomes" id="UP000219514">
    <property type="component" value="Unassembled WGS sequence"/>
</dbReference>
<feature type="compositionally biased region" description="Acidic residues" evidence="1">
    <location>
        <begin position="130"/>
        <end position="161"/>
    </location>
</feature>
<feature type="chain" id="PRO_5012267303" description="DUF5666 domain-containing protein" evidence="2">
    <location>
        <begin position="28"/>
        <end position="168"/>
    </location>
</feature>
<evidence type="ECO:0000256" key="2">
    <source>
        <dbReference type="SAM" id="SignalP"/>
    </source>
</evidence>
<accession>A0A285EC31</accession>
<organism evidence="3 4">
    <name type="scientific">Geodermatophilus sabuli</name>
    <dbReference type="NCBI Taxonomy" id="1564158"/>
    <lineage>
        <taxon>Bacteria</taxon>
        <taxon>Bacillati</taxon>
        <taxon>Actinomycetota</taxon>
        <taxon>Actinomycetes</taxon>
        <taxon>Geodermatophilales</taxon>
        <taxon>Geodermatophilaceae</taxon>
        <taxon>Geodermatophilus</taxon>
    </lineage>
</organism>
<evidence type="ECO:0000313" key="3">
    <source>
        <dbReference type="EMBL" id="SNX95636.1"/>
    </source>
</evidence>